<dbReference type="InterPro" id="IPR014716">
    <property type="entry name" value="Fibrinogen_a/b/g_C_1"/>
</dbReference>
<evidence type="ECO:0000313" key="4">
    <source>
        <dbReference type="Proteomes" id="UP000230750"/>
    </source>
</evidence>
<dbReference type="AlphaFoldDB" id="A0A2G8LRG9"/>
<dbReference type="OrthoDB" id="5971146at2759"/>
<proteinExistence type="predicted"/>
<keyword evidence="4" id="KW-1185">Reference proteome</keyword>
<gene>
    <name evidence="3" type="ORF">BSL78_00263</name>
</gene>
<dbReference type="SMART" id="SM00186">
    <property type="entry name" value="FBG"/>
    <property type="match status" value="1"/>
</dbReference>
<evidence type="ECO:0000313" key="3">
    <source>
        <dbReference type="EMBL" id="PIK62812.1"/>
    </source>
</evidence>
<dbReference type="GO" id="GO:0005615">
    <property type="term" value="C:extracellular space"/>
    <property type="evidence" value="ECO:0007669"/>
    <property type="project" value="TreeGrafter"/>
</dbReference>
<dbReference type="InterPro" id="IPR002181">
    <property type="entry name" value="Fibrinogen_a/b/g_C_dom"/>
</dbReference>
<dbReference type="PROSITE" id="PS00514">
    <property type="entry name" value="FIBRINOGEN_C_1"/>
    <property type="match status" value="1"/>
</dbReference>
<feature type="domain" description="Fibrinogen C-terminal" evidence="2">
    <location>
        <begin position="1"/>
        <end position="209"/>
    </location>
</feature>
<dbReference type="InterPro" id="IPR050373">
    <property type="entry name" value="Fibrinogen_C-term_domain"/>
</dbReference>
<dbReference type="InterPro" id="IPR036056">
    <property type="entry name" value="Fibrinogen-like_C"/>
</dbReference>
<protein>
    <submittedName>
        <fullName evidence="3">Tenascin</fullName>
    </submittedName>
</protein>
<organism evidence="3 4">
    <name type="scientific">Stichopus japonicus</name>
    <name type="common">Sea cucumber</name>
    <dbReference type="NCBI Taxonomy" id="307972"/>
    <lineage>
        <taxon>Eukaryota</taxon>
        <taxon>Metazoa</taxon>
        <taxon>Echinodermata</taxon>
        <taxon>Eleutherozoa</taxon>
        <taxon>Echinozoa</taxon>
        <taxon>Holothuroidea</taxon>
        <taxon>Aspidochirotacea</taxon>
        <taxon>Aspidochirotida</taxon>
        <taxon>Stichopodidae</taxon>
        <taxon>Apostichopus</taxon>
    </lineage>
</organism>
<name>A0A2G8LRG9_STIJA</name>
<dbReference type="PROSITE" id="PS51406">
    <property type="entry name" value="FIBRINOGEN_C_2"/>
    <property type="match status" value="1"/>
</dbReference>
<dbReference type="InterPro" id="IPR020837">
    <property type="entry name" value="Fibrinogen_CS"/>
</dbReference>
<evidence type="ECO:0000256" key="1">
    <source>
        <dbReference type="ARBA" id="ARBA00023157"/>
    </source>
</evidence>
<dbReference type="Gene3D" id="3.90.215.10">
    <property type="entry name" value="Gamma Fibrinogen, chain A, domain 1"/>
    <property type="match status" value="1"/>
</dbReference>
<accession>A0A2G8LRG9</accession>
<evidence type="ECO:0000259" key="2">
    <source>
        <dbReference type="PROSITE" id="PS51406"/>
    </source>
</evidence>
<reference evidence="3 4" key="1">
    <citation type="journal article" date="2017" name="PLoS Biol.">
        <title>The sea cucumber genome provides insights into morphological evolution and visceral regeneration.</title>
        <authorList>
            <person name="Zhang X."/>
            <person name="Sun L."/>
            <person name="Yuan J."/>
            <person name="Sun Y."/>
            <person name="Gao Y."/>
            <person name="Zhang L."/>
            <person name="Li S."/>
            <person name="Dai H."/>
            <person name="Hamel J.F."/>
            <person name="Liu C."/>
            <person name="Yu Y."/>
            <person name="Liu S."/>
            <person name="Lin W."/>
            <person name="Guo K."/>
            <person name="Jin S."/>
            <person name="Xu P."/>
            <person name="Storey K.B."/>
            <person name="Huan P."/>
            <person name="Zhang T."/>
            <person name="Zhou Y."/>
            <person name="Zhang J."/>
            <person name="Lin C."/>
            <person name="Li X."/>
            <person name="Xing L."/>
            <person name="Huo D."/>
            <person name="Sun M."/>
            <person name="Wang L."/>
            <person name="Mercier A."/>
            <person name="Li F."/>
            <person name="Yang H."/>
            <person name="Xiang J."/>
        </authorList>
    </citation>
    <scope>NUCLEOTIDE SEQUENCE [LARGE SCALE GENOMIC DNA]</scope>
    <source>
        <strain evidence="3">Shaxun</strain>
        <tissue evidence="3">Muscle</tissue>
    </source>
</reference>
<dbReference type="EMBL" id="MRZV01000005">
    <property type="protein sequence ID" value="PIK62812.1"/>
    <property type="molecule type" value="Genomic_DNA"/>
</dbReference>
<sequence>MTFYVSISRKIIFLSAKPNSKLTDQFFVELQKVEETIKVFQRRQDGSVDFYRTWDSYKTGFPDTATGELWLGNEKLYHMTNQKSYKMRIDLINQDGVSYNLNYDAFRISNEANNYRLETLGSFTGNTGYDYMAYHRGRDFSTHDDDNDDHSSYNCASYYRGAWWYNYCYTANLNGDYSSSSYTGVALYNYHTYTYTYSLRFTEMKIRPV</sequence>
<dbReference type="Pfam" id="PF00147">
    <property type="entry name" value="Fibrinogen_C"/>
    <property type="match status" value="1"/>
</dbReference>
<dbReference type="STRING" id="307972.A0A2G8LRG9"/>
<keyword evidence="1" id="KW-1015">Disulfide bond</keyword>
<comment type="caution">
    <text evidence="3">The sequence shown here is derived from an EMBL/GenBank/DDBJ whole genome shotgun (WGS) entry which is preliminary data.</text>
</comment>
<dbReference type="PANTHER" id="PTHR19143">
    <property type="entry name" value="FIBRINOGEN/TENASCIN/ANGIOPOEITIN"/>
    <property type="match status" value="1"/>
</dbReference>
<dbReference type="SUPFAM" id="SSF56496">
    <property type="entry name" value="Fibrinogen C-terminal domain-like"/>
    <property type="match status" value="1"/>
</dbReference>
<dbReference type="Proteomes" id="UP000230750">
    <property type="component" value="Unassembled WGS sequence"/>
</dbReference>